<keyword evidence="4" id="KW-1185">Reference proteome</keyword>
<evidence type="ECO:0000313" key="4">
    <source>
        <dbReference type="Proteomes" id="UP001549106"/>
    </source>
</evidence>
<feature type="domain" description="HTH cro/C1-type" evidence="2">
    <location>
        <begin position="9"/>
        <end position="63"/>
    </location>
</feature>
<proteinExistence type="predicted"/>
<name>A0ABV2M2T9_9FIRM</name>
<keyword evidence="1" id="KW-0238">DNA-binding</keyword>
<dbReference type="Gene3D" id="1.10.260.40">
    <property type="entry name" value="lambda repressor-like DNA-binding domains"/>
    <property type="match status" value="1"/>
</dbReference>
<dbReference type="InterPro" id="IPR010982">
    <property type="entry name" value="Lambda_DNA-bd_dom_sf"/>
</dbReference>
<dbReference type="PANTHER" id="PTHR46797">
    <property type="entry name" value="HTH-TYPE TRANSCRIPTIONAL REGULATOR"/>
    <property type="match status" value="1"/>
</dbReference>
<reference evidence="3 4" key="1">
    <citation type="submission" date="2024-06" db="EMBL/GenBank/DDBJ databases">
        <title>Genomic Encyclopedia of Type Strains, Phase IV (KMG-IV): sequencing the most valuable type-strain genomes for metagenomic binning, comparative biology and taxonomic classification.</title>
        <authorList>
            <person name="Goeker M."/>
        </authorList>
    </citation>
    <scope>NUCLEOTIDE SEQUENCE [LARGE SCALE GENOMIC DNA]</scope>
    <source>
        <strain evidence="3 4">DSM 29492</strain>
    </source>
</reference>
<dbReference type="SMART" id="SM00530">
    <property type="entry name" value="HTH_XRE"/>
    <property type="match status" value="1"/>
</dbReference>
<dbReference type="Proteomes" id="UP001549106">
    <property type="component" value="Unassembled WGS sequence"/>
</dbReference>
<gene>
    <name evidence="3" type="ORF">ABID24_002041</name>
</gene>
<dbReference type="Pfam" id="PF01381">
    <property type="entry name" value="HTH_3"/>
    <property type="match status" value="1"/>
</dbReference>
<organism evidence="3 4">
    <name type="scientific">Blautia caecimuris</name>
    <dbReference type="NCBI Taxonomy" id="1796615"/>
    <lineage>
        <taxon>Bacteria</taxon>
        <taxon>Bacillati</taxon>
        <taxon>Bacillota</taxon>
        <taxon>Clostridia</taxon>
        <taxon>Lachnospirales</taxon>
        <taxon>Lachnospiraceae</taxon>
        <taxon>Blautia</taxon>
    </lineage>
</organism>
<evidence type="ECO:0000313" key="3">
    <source>
        <dbReference type="EMBL" id="MET3750788.1"/>
    </source>
</evidence>
<dbReference type="PANTHER" id="PTHR46797:SF1">
    <property type="entry name" value="METHYLPHOSPHONATE SYNTHASE"/>
    <property type="match status" value="1"/>
</dbReference>
<accession>A0ABV2M2T9</accession>
<dbReference type="SUPFAM" id="SSF47413">
    <property type="entry name" value="lambda repressor-like DNA-binding domains"/>
    <property type="match status" value="1"/>
</dbReference>
<dbReference type="RefSeq" id="WP_022068759.1">
    <property type="nucleotide sequence ID" value="NZ_BAABXP010000001.1"/>
</dbReference>
<protein>
    <submittedName>
        <fullName evidence="3">Transcriptional regulator with XRE-family HTH domain</fullName>
    </submittedName>
</protein>
<dbReference type="EMBL" id="JBEPMJ010000014">
    <property type="protein sequence ID" value="MET3750788.1"/>
    <property type="molecule type" value="Genomic_DNA"/>
</dbReference>
<comment type="caution">
    <text evidence="3">The sequence shown here is derived from an EMBL/GenBank/DDBJ whole genome shotgun (WGS) entry which is preliminary data.</text>
</comment>
<evidence type="ECO:0000256" key="1">
    <source>
        <dbReference type="ARBA" id="ARBA00023125"/>
    </source>
</evidence>
<dbReference type="CDD" id="cd00093">
    <property type="entry name" value="HTH_XRE"/>
    <property type="match status" value="1"/>
</dbReference>
<sequence>MKLDLAKRLVNARTEKNLTQEKLSELSGVSVSEISRIENGRYSATVETLCRLSNALDVGLDSLLYDLFPKNTHIQNPDIQKVVSIMETMDEKHAKNVADIVYIYDRGHKS</sequence>
<evidence type="ECO:0000259" key="2">
    <source>
        <dbReference type="PROSITE" id="PS50943"/>
    </source>
</evidence>
<dbReference type="InterPro" id="IPR050807">
    <property type="entry name" value="TransReg_Diox_bact_type"/>
</dbReference>
<dbReference type="InterPro" id="IPR001387">
    <property type="entry name" value="Cro/C1-type_HTH"/>
</dbReference>
<dbReference type="PROSITE" id="PS50943">
    <property type="entry name" value="HTH_CROC1"/>
    <property type="match status" value="1"/>
</dbReference>